<evidence type="ECO:0000259" key="11">
    <source>
        <dbReference type="Pfam" id="PF00432"/>
    </source>
</evidence>
<reference evidence="12" key="1">
    <citation type="journal article" date="2023" name="PhytoFront">
        <title>Draft Genome Resources of Seven Strains of Tilletia horrida, Causal Agent of Kernel Smut of Rice.</title>
        <authorList>
            <person name="Khanal S."/>
            <person name="Antony Babu S."/>
            <person name="Zhou X.G."/>
        </authorList>
    </citation>
    <scope>NUCLEOTIDE SEQUENCE</scope>
    <source>
        <strain evidence="12">TX6</strain>
    </source>
</reference>
<sequence>MSATRQALWATPDDRVYTETSNAQLDVERTIAQLLLPYHVGEPEANQAAAIKEPALHNPWLDPSPRSAASPAVAATDVPEAGPSSGSTAAGDGAAPTQNPDRRKPQPPPTLNRQAHLAFVSEMLGPLPAAFTASFDTNRSWIQYWTIHTWDLLGAAFDPTTRARAIATLLSFQHPDGGFGGGPDQIPHLMNTYPAVCALAIVGGPGPAPTPEDVKAGKSVEVGRGGWDAINRAGLYRWMMSLKQPDGSFVVHQGGEVDVRASYCVTCVSILLGICTPELVSGMKDFIVSCQTYEGGLAASSYPESLGQSQAQLGEAHGGYAHCALASYLSLLGLEETYQEIASDGSDEVSNGIDKLDLSRGPDSRTLDLDALLRWACSQQGLAIELGAFRGRTNKLVDGCYGWFGGAGLFAVLDACLVGERGKRRKLPQGNADDLATTQQNGNPVAKDTAPTSAEEEDWSTESEEEFCSTTVSDDWLFDPIALQEYILIAAQVNSSGGAVTGRSGGGLRDKPGKRPDPYHTCYNLSGLSLCQHRCVRSKEMQVLLEKIWKTPSTASGPTTSTDQPTIPTASNAWRKACYVSALSWQIEPRANDEPARVVGNPKTNEIRPTHPIFNLTFPKVKGMLDWAYRQGPRSS</sequence>
<dbReference type="GO" id="GO:0004660">
    <property type="term" value="F:protein farnesyltransferase activity"/>
    <property type="evidence" value="ECO:0007669"/>
    <property type="project" value="UniProtKB-UniRule"/>
</dbReference>
<feature type="domain" description="Prenyltransferase alpha-alpha toroid" evidence="11">
    <location>
        <begin position="111"/>
        <end position="615"/>
    </location>
</feature>
<dbReference type="PANTHER" id="PTHR11774">
    <property type="entry name" value="GERANYLGERANYL TRANSFERASE TYPE BETA SUBUNIT"/>
    <property type="match status" value="1"/>
</dbReference>
<feature type="compositionally biased region" description="Acidic residues" evidence="10">
    <location>
        <begin position="454"/>
        <end position="464"/>
    </location>
</feature>
<accession>A0AAN6GVK1</accession>
<protein>
    <recommendedName>
        <fullName evidence="3 9">Protein farnesyltransferase subunit beta</fullName>
        <shortName evidence="9">FTase-beta</shortName>
        <ecNumber evidence="2 9">2.5.1.58</ecNumber>
    </recommendedName>
</protein>
<keyword evidence="8 9" id="KW-0862">Zinc</keyword>
<keyword evidence="13" id="KW-1185">Reference proteome</keyword>
<evidence type="ECO:0000256" key="4">
    <source>
        <dbReference type="ARBA" id="ARBA00022602"/>
    </source>
</evidence>
<gene>
    <name evidence="12" type="primary">RAM1</name>
    <name evidence="12" type="ORF">OC846_000620</name>
</gene>
<evidence type="ECO:0000256" key="3">
    <source>
        <dbReference type="ARBA" id="ARBA00015798"/>
    </source>
</evidence>
<keyword evidence="5 9" id="KW-0808">Transferase</keyword>
<keyword evidence="4 9" id="KW-0637">Prenyltransferase</keyword>
<evidence type="ECO:0000256" key="2">
    <source>
        <dbReference type="ARBA" id="ARBA00012702"/>
    </source>
</evidence>
<dbReference type="EMBL" id="JAPDMZ010000007">
    <property type="protein sequence ID" value="KAK0557170.1"/>
    <property type="molecule type" value="Genomic_DNA"/>
</dbReference>
<dbReference type="InterPro" id="IPR008930">
    <property type="entry name" value="Terpenoid_cyclase/PrenylTrfase"/>
</dbReference>
<dbReference type="EC" id="2.5.1.58" evidence="2 9"/>
<dbReference type="GO" id="GO:0097354">
    <property type="term" value="P:prenylation"/>
    <property type="evidence" value="ECO:0007669"/>
    <property type="project" value="UniProtKB-UniRule"/>
</dbReference>
<comment type="similarity">
    <text evidence="1 9">Belongs to the protein prenyltransferase subunit beta family.</text>
</comment>
<evidence type="ECO:0000256" key="8">
    <source>
        <dbReference type="ARBA" id="ARBA00022833"/>
    </source>
</evidence>
<dbReference type="PANTHER" id="PTHR11774:SF6">
    <property type="entry name" value="PROTEIN FARNESYLTRANSFERASE SUBUNIT BETA"/>
    <property type="match status" value="1"/>
</dbReference>
<comment type="caution">
    <text evidence="12">The sequence shown here is derived from an EMBL/GenBank/DDBJ whole genome shotgun (WGS) entry which is preliminary data.</text>
</comment>
<comment type="catalytic activity">
    <reaction evidence="9">
        <text>L-cysteinyl-[protein] + (2E,6E)-farnesyl diphosphate = S-(2E,6E)-farnesyl-L-cysteinyl-[protein] + diphosphate</text>
        <dbReference type="Rhea" id="RHEA:13345"/>
        <dbReference type="Rhea" id="RHEA-COMP:10131"/>
        <dbReference type="Rhea" id="RHEA-COMP:11535"/>
        <dbReference type="ChEBI" id="CHEBI:29950"/>
        <dbReference type="ChEBI" id="CHEBI:33019"/>
        <dbReference type="ChEBI" id="CHEBI:86019"/>
        <dbReference type="ChEBI" id="CHEBI:175763"/>
    </reaction>
</comment>
<keyword evidence="7" id="KW-0677">Repeat</keyword>
<evidence type="ECO:0000313" key="12">
    <source>
        <dbReference type="EMBL" id="KAK0557170.1"/>
    </source>
</evidence>
<dbReference type="GO" id="GO:0005965">
    <property type="term" value="C:protein farnesyltransferase complex"/>
    <property type="evidence" value="ECO:0007669"/>
    <property type="project" value="UniProtKB-UniRule"/>
</dbReference>
<comment type="subunit">
    <text evidence="9">Heterodimer of an alpha and a beta subunit.</text>
</comment>
<evidence type="ECO:0000256" key="6">
    <source>
        <dbReference type="ARBA" id="ARBA00022723"/>
    </source>
</evidence>
<dbReference type="Gene3D" id="1.50.10.20">
    <property type="match status" value="1"/>
</dbReference>
<dbReference type="CDD" id="cd02893">
    <property type="entry name" value="FTase"/>
    <property type="match status" value="1"/>
</dbReference>
<keyword evidence="6 9" id="KW-0479">Metal-binding</keyword>
<evidence type="ECO:0000256" key="9">
    <source>
        <dbReference type="RuleBase" id="RU365056"/>
    </source>
</evidence>
<dbReference type="InterPro" id="IPR026872">
    <property type="entry name" value="FTB"/>
</dbReference>
<dbReference type="GO" id="GO:0008270">
    <property type="term" value="F:zinc ion binding"/>
    <property type="evidence" value="ECO:0007669"/>
    <property type="project" value="UniProtKB-UniRule"/>
</dbReference>
<proteinExistence type="inferred from homology"/>
<evidence type="ECO:0000256" key="1">
    <source>
        <dbReference type="ARBA" id="ARBA00010497"/>
    </source>
</evidence>
<feature type="region of interest" description="Disordered" evidence="10">
    <location>
        <begin position="57"/>
        <end position="111"/>
    </location>
</feature>
<evidence type="ECO:0000313" key="13">
    <source>
        <dbReference type="Proteomes" id="UP001176517"/>
    </source>
</evidence>
<name>A0AAN6GVK1_9BASI</name>
<evidence type="ECO:0000256" key="5">
    <source>
        <dbReference type="ARBA" id="ARBA00022679"/>
    </source>
</evidence>
<dbReference type="SUPFAM" id="SSF48239">
    <property type="entry name" value="Terpenoid cyclases/Protein prenyltransferases"/>
    <property type="match status" value="1"/>
</dbReference>
<organism evidence="12 13">
    <name type="scientific">Tilletia horrida</name>
    <dbReference type="NCBI Taxonomy" id="155126"/>
    <lineage>
        <taxon>Eukaryota</taxon>
        <taxon>Fungi</taxon>
        <taxon>Dikarya</taxon>
        <taxon>Basidiomycota</taxon>
        <taxon>Ustilaginomycotina</taxon>
        <taxon>Exobasidiomycetes</taxon>
        <taxon>Tilletiales</taxon>
        <taxon>Tilletiaceae</taxon>
        <taxon>Tilletia</taxon>
    </lineage>
</organism>
<dbReference type="InterPro" id="IPR045089">
    <property type="entry name" value="PGGT1B-like"/>
</dbReference>
<dbReference type="AlphaFoldDB" id="A0AAN6GVK1"/>
<comment type="cofactor">
    <cofactor evidence="9">
        <name>Zn(2+)</name>
        <dbReference type="ChEBI" id="CHEBI:29105"/>
    </cofactor>
    <text evidence="9">Binds 1 zinc ion per subunit.</text>
</comment>
<evidence type="ECO:0000256" key="10">
    <source>
        <dbReference type="SAM" id="MobiDB-lite"/>
    </source>
</evidence>
<feature type="region of interest" description="Disordered" evidence="10">
    <location>
        <begin position="425"/>
        <end position="464"/>
    </location>
</feature>
<feature type="compositionally biased region" description="Low complexity" evidence="10">
    <location>
        <begin position="63"/>
        <end position="97"/>
    </location>
</feature>
<dbReference type="InterPro" id="IPR001330">
    <property type="entry name" value="Prenyltrans"/>
</dbReference>
<dbReference type="Proteomes" id="UP001176517">
    <property type="component" value="Unassembled WGS sequence"/>
</dbReference>
<evidence type="ECO:0000256" key="7">
    <source>
        <dbReference type="ARBA" id="ARBA00022737"/>
    </source>
</evidence>
<comment type="function">
    <text evidence="9">Catalyzes the transfer of a farnesyl moiety from farnesyl diphosphate to a cysteine at the fourth position from the C-terminus of several proteins. The beta subunit is responsible for peptide-binding.</text>
</comment>
<dbReference type="Pfam" id="PF00432">
    <property type="entry name" value="Prenyltrans"/>
    <property type="match status" value="1"/>
</dbReference>